<name>A0A9W8E5F2_9FUNG</name>
<feature type="coiled-coil region" evidence="2">
    <location>
        <begin position="51"/>
        <end position="223"/>
    </location>
</feature>
<dbReference type="Gene3D" id="6.10.140.910">
    <property type="match status" value="1"/>
</dbReference>
<dbReference type="InterPro" id="IPR009449">
    <property type="entry name" value="Sec2_N"/>
</dbReference>
<evidence type="ECO:0000256" key="1">
    <source>
        <dbReference type="ARBA" id="ARBA00023054"/>
    </source>
</evidence>
<dbReference type="GO" id="GO:0005085">
    <property type="term" value="F:guanyl-nucleotide exchange factor activity"/>
    <property type="evidence" value="ECO:0007669"/>
    <property type="project" value="InterPro"/>
</dbReference>
<sequence length="728" mass="81058">MTTPYHACWQCGADLSHILATHTAFDQTPEKALATPSVLSSPSTAQDYLNFSALQSKLAEQEFRLEKLTADNETLQAQLTEAVDQQGEQERITATAQMELKAAQGKVQELQEALDAMNQQRVVDTNRLQSDMQRLAEKLIDETEKRGEVEHDKIVIEHQIEDLSRSLIEEAQNMVRKERIRNDQLDKRCQTLQRRVDELDYIVDFEREQSADLKHRLADAIEERDREVARRGRQLSHLQIDPHAPPGSRRVSGTTQSPVGSGGINPKDDTSQVPSSSSPLSTTGRDQQRPHSATRSSVTSPTDYLPSIQRLFEPKIAPGDDEGTDSAMVKSPVRESVISQHTNGSRDSTVLDDGYPADGGDRFCFTQPLHLGGDNGPMHLFLHLYLHSDDLLFKEFAEFLTLHNEKAAAGSPYLRRCFTEDVEPCLRFGSALISSTGSSLMLWRHHRKLLGAVQNNSLIIETVPVMIPATVRSPLDSSSCPPLPCTPATVTHHPLTPISPTQSIAHHQPAGALDTVIKSPNSPITPSTRNWTTAQYLSPLFSAGPAAILSKPNLGVGTPLGPSQPLTIHTRRENEPPLLTKPDTQHQITLLPTRNGEASSTVRLAISCFLCESPIDARPLITTERSLLPSSPGDHHQSVYFRYRLDDDDPERRPLCHHCRQRLRSVCDFYAYVRMITRGLLTHVKSWRVYAHLQYLRHNMTLARLGSLTIEAAQGTEAGTIQYLQDLI</sequence>
<feature type="domain" description="GDP/GTP exchange factor Sec2 N-terminal" evidence="4">
    <location>
        <begin position="95"/>
        <end position="218"/>
    </location>
</feature>
<feature type="region of interest" description="Disordered" evidence="3">
    <location>
        <begin position="228"/>
        <end position="306"/>
    </location>
</feature>
<reference evidence="5" key="1">
    <citation type="submission" date="2022-07" db="EMBL/GenBank/DDBJ databases">
        <title>Phylogenomic reconstructions and comparative analyses of Kickxellomycotina fungi.</title>
        <authorList>
            <person name="Reynolds N.K."/>
            <person name="Stajich J.E."/>
            <person name="Barry K."/>
            <person name="Grigoriev I.V."/>
            <person name="Crous P."/>
            <person name="Smith M.E."/>
        </authorList>
    </citation>
    <scope>NUCLEOTIDE SEQUENCE</scope>
    <source>
        <strain evidence="5">RSA 1196</strain>
    </source>
</reference>
<evidence type="ECO:0000313" key="5">
    <source>
        <dbReference type="EMBL" id="KAJ1970239.1"/>
    </source>
</evidence>
<dbReference type="GO" id="GO:0051286">
    <property type="term" value="C:cell tip"/>
    <property type="evidence" value="ECO:0007669"/>
    <property type="project" value="TreeGrafter"/>
</dbReference>
<dbReference type="PANTHER" id="PTHR14430:SF0">
    <property type="entry name" value="SEC2P DOMAIN-CONTAINING PROTEIN"/>
    <property type="match status" value="1"/>
</dbReference>
<keyword evidence="6" id="KW-1185">Reference proteome</keyword>
<dbReference type="InterPro" id="IPR040351">
    <property type="entry name" value="RAB3IL/RAB3IP/Sec2"/>
</dbReference>
<dbReference type="OrthoDB" id="5560525at2759"/>
<dbReference type="GO" id="GO:0070319">
    <property type="term" value="C:Golgi to plasma membrane transport vesicle"/>
    <property type="evidence" value="ECO:0007669"/>
    <property type="project" value="TreeGrafter"/>
</dbReference>
<comment type="caution">
    <text evidence="5">The sequence shown here is derived from an EMBL/GenBank/DDBJ whole genome shotgun (WGS) entry which is preliminary data.</text>
</comment>
<evidence type="ECO:0000259" key="4">
    <source>
        <dbReference type="Pfam" id="PF06428"/>
    </source>
</evidence>
<dbReference type="EMBL" id="JANBPY010000002">
    <property type="protein sequence ID" value="KAJ1970239.1"/>
    <property type="molecule type" value="Genomic_DNA"/>
</dbReference>
<gene>
    <name evidence="5" type="ORF">IWQ62_000066</name>
</gene>
<protein>
    <recommendedName>
        <fullName evidence="4">GDP/GTP exchange factor Sec2 N-terminal domain-containing protein</fullName>
    </recommendedName>
</protein>
<evidence type="ECO:0000313" key="6">
    <source>
        <dbReference type="Proteomes" id="UP001150925"/>
    </source>
</evidence>
<feature type="compositionally biased region" description="Low complexity" evidence="3">
    <location>
        <begin position="271"/>
        <end position="283"/>
    </location>
</feature>
<dbReference type="Pfam" id="PF25555">
    <property type="entry name" value="RAB3A-like_C"/>
    <property type="match status" value="1"/>
</dbReference>
<feature type="compositionally biased region" description="Polar residues" evidence="3">
    <location>
        <begin position="290"/>
        <end position="302"/>
    </location>
</feature>
<dbReference type="CDD" id="cd21044">
    <property type="entry name" value="Rab11BD_RAB3IP_like"/>
    <property type="match status" value="1"/>
</dbReference>
<accession>A0A9W8E5F2</accession>
<dbReference type="AlphaFoldDB" id="A0A9W8E5F2"/>
<keyword evidence="1 2" id="KW-0175">Coiled coil</keyword>
<dbReference type="SUPFAM" id="SSF144284">
    <property type="entry name" value="Sec2 N-terminal region"/>
    <property type="match status" value="1"/>
</dbReference>
<dbReference type="GO" id="GO:0006887">
    <property type="term" value="P:exocytosis"/>
    <property type="evidence" value="ECO:0007669"/>
    <property type="project" value="TreeGrafter"/>
</dbReference>
<evidence type="ECO:0000256" key="3">
    <source>
        <dbReference type="SAM" id="MobiDB-lite"/>
    </source>
</evidence>
<dbReference type="Pfam" id="PF06428">
    <property type="entry name" value="Sec2p"/>
    <property type="match status" value="1"/>
</dbReference>
<evidence type="ECO:0000256" key="2">
    <source>
        <dbReference type="SAM" id="Coils"/>
    </source>
</evidence>
<proteinExistence type="predicted"/>
<organism evidence="5 6">
    <name type="scientific">Dispira parvispora</name>
    <dbReference type="NCBI Taxonomy" id="1520584"/>
    <lineage>
        <taxon>Eukaryota</taxon>
        <taxon>Fungi</taxon>
        <taxon>Fungi incertae sedis</taxon>
        <taxon>Zoopagomycota</taxon>
        <taxon>Kickxellomycotina</taxon>
        <taxon>Dimargaritomycetes</taxon>
        <taxon>Dimargaritales</taxon>
        <taxon>Dimargaritaceae</taxon>
        <taxon>Dispira</taxon>
    </lineage>
</organism>
<dbReference type="Proteomes" id="UP001150925">
    <property type="component" value="Unassembled WGS sequence"/>
</dbReference>
<dbReference type="PANTHER" id="PTHR14430">
    <property type="entry name" value="RABIN3-RELATED"/>
    <property type="match status" value="1"/>
</dbReference>